<reference evidence="6" key="1">
    <citation type="submission" date="2022-10" db="EMBL/GenBank/DDBJ databases">
        <title>Description of microaerobic benzene degrading bacteria.</title>
        <authorList>
            <person name="Bedics A."/>
            <person name="Tancsics A."/>
            <person name="Banerjee S."/>
        </authorList>
    </citation>
    <scope>NUCLEOTIDE SEQUENCE</scope>
    <source>
        <strain evidence="6">D2M1</strain>
    </source>
</reference>
<comment type="similarity">
    <text evidence="1">Belongs to the LysR transcriptional regulatory family.</text>
</comment>
<dbReference type="SUPFAM" id="SSF53850">
    <property type="entry name" value="Periplasmic binding protein-like II"/>
    <property type="match status" value="1"/>
</dbReference>
<proteinExistence type="inferred from homology"/>
<dbReference type="PROSITE" id="PS50931">
    <property type="entry name" value="HTH_LYSR"/>
    <property type="match status" value="1"/>
</dbReference>
<organism evidence="6 7">
    <name type="scientific">Acidovorax benzenivorans</name>
    <dbReference type="NCBI Taxonomy" id="2987520"/>
    <lineage>
        <taxon>Bacteria</taxon>
        <taxon>Pseudomonadati</taxon>
        <taxon>Pseudomonadota</taxon>
        <taxon>Betaproteobacteria</taxon>
        <taxon>Burkholderiales</taxon>
        <taxon>Comamonadaceae</taxon>
        <taxon>Acidovorax</taxon>
    </lineage>
</organism>
<keyword evidence="2" id="KW-0805">Transcription regulation</keyword>
<feature type="domain" description="HTH lysR-type" evidence="5">
    <location>
        <begin position="11"/>
        <end position="68"/>
    </location>
</feature>
<dbReference type="SUPFAM" id="SSF46785">
    <property type="entry name" value="Winged helix' DNA-binding domain"/>
    <property type="match status" value="1"/>
</dbReference>
<accession>A0ABT5RZD7</accession>
<evidence type="ECO:0000256" key="3">
    <source>
        <dbReference type="ARBA" id="ARBA00023125"/>
    </source>
</evidence>
<dbReference type="RefSeq" id="WP_274112181.1">
    <property type="nucleotide sequence ID" value="NZ_JAPCKI010000009.1"/>
</dbReference>
<dbReference type="InterPro" id="IPR005119">
    <property type="entry name" value="LysR_subst-bd"/>
</dbReference>
<evidence type="ECO:0000313" key="7">
    <source>
        <dbReference type="Proteomes" id="UP001148932"/>
    </source>
</evidence>
<dbReference type="Pfam" id="PF00126">
    <property type="entry name" value="HTH_1"/>
    <property type="match status" value="1"/>
</dbReference>
<evidence type="ECO:0000256" key="2">
    <source>
        <dbReference type="ARBA" id="ARBA00023015"/>
    </source>
</evidence>
<dbReference type="EMBL" id="JAPCKI010000009">
    <property type="protein sequence ID" value="MDD2179067.1"/>
    <property type="molecule type" value="Genomic_DNA"/>
</dbReference>
<sequence>MAKSILQAYDWSISELQAFCMVCDCRNLSVAAQRLNVTQQGLSMMVRRWRAALGDPIYTRSRYGINPTDLSLSLRRQLERPLLEIRQSLDDPNSFNPQTSSRVFKLHMSDVGQLIFLPALSRAMKAAAPHVRLDVRQIPWDDVPYALATGAVDLAIGSLPMVKGRTFVKKLRRESYVVLMCRNHPLASKELGLDDYMESTHLSIDAPSSGHAFIEALLQGMGLCRDIRLTISHYLAAERVLKGSDYLLTIPRVAINAFHGASDFVIRPVPFSLPNFEISLHWHERASGDQAVQWLKGEVVRISEGIS</sequence>
<dbReference type="Proteomes" id="UP001148932">
    <property type="component" value="Unassembled WGS sequence"/>
</dbReference>
<comment type="caution">
    <text evidence="6">The sequence shown here is derived from an EMBL/GenBank/DDBJ whole genome shotgun (WGS) entry which is preliminary data.</text>
</comment>
<dbReference type="Pfam" id="PF03466">
    <property type="entry name" value="LysR_substrate"/>
    <property type="match status" value="1"/>
</dbReference>
<keyword evidence="3" id="KW-0238">DNA-binding</keyword>
<evidence type="ECO:0000259" key="5">
    <source>
        <dbReference type="PROSITE" id="PS50931"/>
    </source>
</evidence>
<protein>
    <submittedName>
        <fullName evidence="6">LysR family transcriptional regulator</fullName>
    </submittedName>
</protein>
<keyword evidence="4" id="KW-0804">Transcription</keyword>
<evidence type="ECO:0000313" key="6">
    <source>
        <dbReference type="EMBL" id="MDD2179067.1"/>
    </source>
</evidence>
<evidence type="ECO:0000256" key="4">
    <source>
        <dbReference type="ARBA" id="ARBA00023163"/>
    </source>
</evidence>
<dbReference type="InterPro" id="IPR000847">
    <property type="entry name" value="LysR_HTH_N"/>
</dbReference>
<dbReference type="InterPro" id="IPR036388">
    <property type="entry name" value="WH-like_DNA-bd_sf"/>
</dbReference>
<dbReference type="PANTHER" id="PTHR30118:SF15">
    <property type="entry name" value="TRANSCRIPTIONAL REGULATORY PROTEIN"/>
    <property type="match status" value="1"/>
</dbReference>
<dbReference type="Gene3D" id="3.40.190.10">
    <property type="entry name" value="Periplasmic binding protein-like II"/>
    <property type="match status" value="2"/>
</dbReference>
<evidence type="ECO:0000256" key="1">
    <source>
        <dbReference type="ARBA" id="ARBA00009437"/>
    </source>
</evidence>
<name>A0ABT5RZD7_9BURK</name>
<gene>
    <name evidence="6" type="ORF">OIN59_16640</name>
</gene>
<keyword evidence="7" id="KW-1185">Reference proteome</keyword>
<dbReference type="InterPro" id="IPR036390">
    <property type="entry name" value="WH_DNA-bd_sf"/>
</dbReference>
<dbReference type="CDD" id="cd08459">
    <property type="entry name" value="PBP2_DntR_NahR_LinR_like"/>
    <property type="match status" value="1"/>
</dbReference>
<dbReference type="PANTHER" id="PTHR30118">
    <property type="entry name" value="HTH-TYPE TRANSCRIPTIONAL REGULATOR LEUO-RELATED"/>
    <property type="match status" value="1"/>
</dbReference>
<dbReference type="InterPro" id="IPR050389">
    <property type="entry name" value="LysR-type_TF"/>
</dbReference>
<dbReference type="Gene3D" id="1.10.10.10">
    <property type="entry name" value="Winged helix-like DNA-binding domain superfamily/Winged helix DNA-binding domain"/>
    <property type="match status" value="1"/>
</dbReference>